<sequence>MELSTKGDGTQDLWSDPALVDAYLEMRAREYEDRLTWGDHDEADVEPPALPPASLEDELREAENAVRASRLMSAAQDEMFHGVLLRAAADTVPWLGPDPTLDPAWIPPRGESIAAVRARRRSLAVRSAAADLSLRLHVSENHVRTRAHRAEVLKRRCPAVWAAYRDGSVPEQNAATIAELAASLPADPEIWQAFDEGVAGPAQELSLGRLRRRARALRERIHPESIDERHARAAEDRAAWFDYDVDGMGTILVSAPAAKVKAIEERVEDNARHLAAQPDEQRTLPQLRADVACDLLLTGDLGLGVTSTVRVTVPVMTLLGHSDEPATLDGVGPIDRDTARRLAGGATSWIRVLTDPISGTVLSVDRTTRRVPRDLQRLLGVLYPTCTFPGCLRPAHRCDIDHRTRWTDGGATSADNLGPLCPHHHPLKDETRWSVVPNGTGTLTWTSPTGVVTATDPPPF</sequence>
<evidence type="ECO:0000313" key="3">
    <source>
        <dbReference type="Proteomes" id="UP000321949"/>
    </source>
</evidence>
<dbReference type="OrthoDB" id="3261064at2"/>
<protein>
    <submittedName>
        <fullName evidence="2">DUF222 domain-containing protein</fullName>
    </submittedName>
</protein>
<dbReference type="InterPro" id="IPR003870">
    <property type="entry name" value="DUF222"/>
</dbReference>
<keyword evidence="3" id="KW-1185">Reference proteome</keyword>
<feature type="domain" description="HNH nuclease" evidence="1">
    <location>
        <begin position="375"/>
        <end position="426"/>
    </location>
</feature>
<comment type="caution">
    <text evidence="2">The sequence shown here is derived from an EMBL/GenBank/DDBJ whole genome shotgun (WGS) entry which is preliminary data.</text>
</comment>
<name>A0A5C8HRX4_9MICO</name>
<proteinExistence type="predicted"/>
<dbReference type="CDD" id="cd00085">
    <property type="entry name" value="HNHc"/>
    <property type="match status" value="1"/>
</dbReference>
<accession>A0A5C8HRX4</accession>
<dbReference type="InterPro" id="IPR003615">
    <property type="entry name" value="HNH_nuc"/>
</dbReference>
<dbReference type="AlphaFoldDB" id="A0A5C8HRX4"/>
<evidence type="ECO:0000259" key="1">
    <source>
        <dbReference type="SMART" id="SM00507"/>
    </source>
</evidence>
<dbReference type="SMART" id="SM00507">
    <property type="entry name" value="HNHc"/>
    <property type="match status" value="1"/>
</dbReference>
<dbReference type="Pfam" id="PF02720">
    <property type="entry name" value="DUF222"/>
    <property type="match status" value="1"/>
</dbReference>
<reference evidence="2 3" key="1">
    <citation type="submission" date="2019-08" db="EMBL/GenBank/DDBJ databases">
        <authorList>
            <person name="Dong K."/>
        </authorList>
    </citation>
    <scope>NUCLEOTIDE SEQUENCE [LARGE SCALE GENOMIC DNA]</scope>
    <source>
        <strain evidence="2 3">K-1</strain>
    </source>
</reference>
<evidence type="ECO:0000313" key="2">
    <source>
        <dbReference type="EMBL" id="TXK08350.1"/>
    </source>
</evidence>
<dbReference type="EMBL" id="VRSX01000008">
    <property type="protein sequence ID" value="TXK08350.1"/>
    <property type="molecule type" value="Genomic_DNA"/>
</dbReference>
<dbReference type="Proteomes" id="UP000321949">
    <property type="component" value="Unassembled WGS sequence"/>
</dbReference>
<dbReference type="RefSeq" id="WP_147051029.1">
    <property type="nucleotide sequence ID" value="NZ_BKAH01000011.1"/>
</dbReference>
<gene>
    <name evidence="2" type="ORF">FVP74_13950</name>
</gene>
<organism evidence="2 3">
    <name type="scientific">Microbacterium saccharophilum</name>
    <dbReference type="NCBI Taxonomy" id="1213358"/>
    <lineage>
        <taxon>Bacteria</taxon>
        <taxon>Bacillati</taxon>
        <taxon>Actinomycetota</taxon>
        <taxon>Actinomycetes</taxon>
        <taxon>Micrococcales</taxon>
        <taxon>Microbacteriaceae</taxon>
        <taxon>Microbacterium</taxon>
    </lineage>
</organism>